<organism evidence="4 5">
    <name type="scientific">Lactuca sativa</name>
    <name type="common">Garden lettuce</name>
    <dbReference type="NCBI Taxonomy" id="4236"/>
    <lineage>
        <taxon>Eukaryota</taxon>
        <taxon>Viridiplantae</taxon>
        <taxon>Streptophyta</taxon>
        <taxon>Embryophyta</taxon>
        <taxon>Tracheophyta</taxon>
        <taxon>Spermatophyta</taxon>
        <taxon>Magnoliopsida</taxon>
        <taxon>eudicotyledons</taxon>
        <taxon>Gunneridae</taxon>
        <taxon>Pentapetalae</taxon>
        <taxon>asterids</taxon>
        <taxon>campanulids</taxon>
        <taxon>Asterales</taxon>
        <taxon>Asteraceae</taxon>
        <taxon>Cichorioideae</taxon>
        <taxon>Cichorieae</taxon>
        <taxon>Lactucinae</taxon>
        <taxon>Lactuca</taxon>
    </lineage>
</organism>
<dbReference type="Proteomes" id="UP000235145">
    <property type="component" value="Unassembled WGS sequence"/>
</dbReference>
<evidence type="ECO:0000256" key="1">
    <source>
        <dbReference type="ARBA" id="ARBA00022741"/>
    </source>
</evidence>
<dbReference type="SUPFAM" id="SSF52058">
    <property type="entry name" value="L domain-like"/>
    <property type="match status" value="1"/>
</dbReference>
<dbReference type="InterPro" id="IPR058922">
    <property type="entry name" value="WHD_DRP"/>
</dbReference>
<name>A0A9R1WB83_LACSA</name>
<keyword evidence="2" id="KW-0611">Plant defense</keyword>
<dbReference type="EMBL" id="NBSK02000002">
    <property type="protein sequence ID" value="KAJ0223432.1"/>
    <property type="molecule type" value="Genomic_DNA"/>
</dbReference>
<dbReference type="PANTHER" id="PTHR36766">
    <property type="entry name" value="PLANT BROAD-SPECTRUM MILDEW RESISTANCE PROTEIN RPW8"/>
    <property type="match status" value="1"/>
</dbReference>
<dbReference type="GO" id="GO:0006952">
    <property type="term" value="P:defense response"/>
    <property type="evidence" value="ECO:0007669"/>
    <property type="project" value="UniProtKB-KW"/>
</dbReference>
<keyword evidence="1" id="KW-0547">Nucleotide-binding</keyword>
<comment type="caution">
    <text evidence="4">The sequence shown here is derived from an EMBL/GenBank/DDBJ whole genome shotgun (WGS) entry which is preliminary data.</text>
</comment>
<evidence type="ECO:0000313" key="4">
    <source>
        <dbReference type="EMBL" id="KAJ0223432.1"/>
    </source>
</evidence>
<evidence type="ECO:0000259" key="3">
    <source>
        <dbReference type="Pfam" id="PF23559"/>
    </source>
</evidence>
<gene>
    <name evidence="4" type="ORF">LSAT_V11C200053370</name>
</gene>
<proteinExistence type="predicted"/>
<sequence length="141" mass="16395">MEMENVGNDIFQILVSNSLFQDVKRDEYGYIARCNMHDLVHDLALSLSKHENLCLVTVDHYSKDNLRINISFKKLISMVKKENKTARPLHTLFFKGEVESIISFQYLKCLRILKFNGCKLTKIDNSIGELVHLRYLDLSNT</sequence>
<feature type="domain" description="Disease resistance protein winged helix" evidence="3">
    <location>
        <begin position="2"/>
        <end position="44"/>
    </location>
</feature>
<protein>
    <recommendedName>
        <fullName evidence="3">Disease resistance protein winged helix domain-containing protein</fullName>
    </recommendedName>
</protein>
<dbReference type="AlphaFoldDB" id="A0A9R1WB83"/>
<dbReference type="Gene3D" id="3.80.10.10">
    <property type="entry name" value="Ribonuclease Inhibitor"/>
    <property type="match status" value="1"/>
</dbReference>
<dbReference type="PANTHER" id="PTHR36766:SF70">
    <property type="entry name" value="DISEASE RESISTANCE PROTEIN RGA4"/>
    <property type="match status" value="1"/>
</dbReference>
<dbReference type="InterPro" id="IPR032675">
    <property type="entry name" value="LRR_dom_sf"/>
</dbReference>
<evidence type="ECO:0000313" key="5">
    <source>
        <dbReference type="Proteomes" id="UP000235145"/>
    </source>
</evidence>
<dbReference type="Pfam" id="PF23559">
    <property type="entry name" value="WHD_DRP"/>
    <property type="match status" value="1"/>
</dbReference>
<reference evidence="4 5" key="1">
    <citation type="journal article" date="2017" name="Nat. Commun.">
        <title>Genome assembly with in vitro proximity ligation data and whole-genome triplication in lettuce.</title>
        <authorList>
            <person name="Reyes-Chin-Wo S."/>
            <person name="Wang Z."/>
            <person name="Yang X."/>
            <person name="Kozik A."/>
            <person name="Arikit S."/>
            <person name="Song C."/>
            <person name="Xia L."/>
            <person name="Froenicke L."/>
            <person name="Lavelle D.O."/>
            <person name="Truco M.J."/>
            <person name="Xia R."/>
            <person name="Zhu S."/>
            <person name="Xu C."/>
            <person name="Xu H."/>
            <person name="Xu X."/>
            <person name="Cox K."/>
            <person name="Korf I."/>
            <person name="Meyers B.C."/>
            <person name="Michelmore R.W."/>
        </authorList>
    </citation>
    <scope>NUCLEOTIDE SEQUENCE [LARGE SCALE GENOMIC DNA]</scope>
    <source>
        <strain evidence="5">cv. Salinas</strain>
        <tissue evidence="4">Seedlings</tissue>
    </source>
</reference>
<evidence type="ECO:0000256" key="2">
    <source>
        <dbReference type="ARBA" id="ARBA00022821"/>
    </source>
</evidence>
<keyword evidence="5" id="KW-1185">Reference proteome</keyword>
<accession>A0A9R1WB83</accession>